<dbReference type="EMBL" id="JAJSOF020000015">
    <property type="protein sequence ID" value="KAJ4441517.1"/>
    <property type="molecule type" value="Genomic_DNA"/>
</dbReference>
<protein>
    <submittedName>
        <fullName evidence="1">Uncharacterized protein</fullName>
    </submittedName>
</protein>
<proteinExistence type="predicted"/>
<reference evidence="1 2" key="1">
    <citation type="journal article" date="2022" name="Allergy">
        <title>Genome assembly and annotation of Periplaneta americana reveal a comprehensive cockroach allergen profile.</title>
        <authorList>
            <person name="Wang L."/>
            <person name="Xiong Q."/>
            <person name="Saelim N."/>
            <person name="Wang L."/>
            <person name="Nong W."/>
            <person name="Wan A.T."/>
            <person name="Shi M."/>
            <person name="Liu X."/>
            <person name="Cao Q."/>
            <person name="Hui J.H.L."/>
            <person name="Sookrung N."/>
            <person name="Leung T.F."/>
            <person name="Tungtrongchitr A."/>
            <person name="Tsui S.K.W."/>
        </authorList>
    </citation>
    <scope>NUCLEOTIDE SEQUENCE [LARGE SCALE GENOMIC DNA]</scope>
    <source>
        <strain evidence="1">PWHHKU_190912</strain>
    </source>
</reference>
<gene>
    <name evidence="1" type="ORF">ANN_11373</name>
</gene>
<accession>A0ABQ8T6M6</accession>
<comment type="caution">
    <text evidence="1">The sequence shown here is derived from an EMBL/GenBank/DDBJ whole genome shotgun (WGS) entry which is preliminary data.</text>
</comment>
<sequence length="124" mass="14645">MVQHKPTAINIFIENRKSSSEFRFKVESPLHLLKIGVWYAILRRIIRPLFFEITLNAEAYQDIVSQFITLLERLVPISDDAYIRIRILNVCECANTYLREGKLSSEYHCFEGHNSETKHFRTLE</sequence>
<keyword evidence="2" id="KW-1185">Reference proteome</keyword>
<organism evidence="1 2">
    <name type="scientific">Periplaneta americana</name>
    <name type="common">American cockroach</name>
    <name type="synonym">Blatta americana</name>
    <dbReference type="NCBI Taxonomy" id="6978"/>
    <lineage>
        <taxon>Eukaryota</taxon>
        <taxon>Metazoa</taxon>
        <taxon>Ecdysozoa</taxon>
        <taxon>Arthropoda</taxon>
        <taxon>Hexapoda</taxon>
        <taxon>Insecta</taxon>
        <taxon>Pterygota</taxon>
        <taxon>Neoptera</taxon>
        <taxon>Polyneoptera</taxon>
        <taxon>Dictyoptera</taxon>
        <taxon>Blattodea</taxon>
        <taxon>Blattoidea</taxon>
        <taxon>Blattidae</taxon>
        <taxon>Blattinae</taxon>
        <taxon>Periplaneta</taxon>
    </lineage>
</organism>
<evidence type="ECO:0000313" key="2">
    <source>
        <dbReference type="Proteomes" id="UP001148838"/>
    </source>
</evidence>
<evidence type="ECO:0000313" key="1">
    <source>
        <dbReference type="EMBL" id="KAJ4441517.1"/>
    </source>
</evidence>
<name>A0ABQ8T6M6_PERAM</name>
<dbReference type="Proteomes" id="UP001148838">
    <property type="component" value="Unassembled WGS sequence"/>
</dbReference>